<accession>A0ABX8QVL2</accession>
<keyword evidence="4" id="KW-1185">Reference proteome</keyword>
<dbReference type="InterPro" id="IPR016187">
    <property type="entry name" value="CTDL_fold"/>
</dbReference>
<evidence type="ECO:0000259" key="2">
    <source>
        <dbReference type="PROSITE" id="PS50943"/>
    </source>
</evidence>
<evidence type="ECO:0000313" key="4">
    <source>
        <dbReference type="Proteomes" id="UP001049518"/>
    </source>
</evidence>
<dbReference type="SMART" id="SM00530">
    <property type="entry name" value="HTH_XRE"/>
    <property type="match status" value="1"/>
</dbReference>
<feature type="compositionally biased region" description="Acidic residues" evidence="1">
    <location>
        <begin position="99"/>
        <end position="108"/>
    </location>
</feature>
<feature type="domain" description="HTH cro/C1-type" evidence="2">
    <location>
        <begin position="14"/>
        <end position="48"/>
    </location>
</feature>
<dbReference type="Gene3D" id="3.90.1580.10">
    <property type="entry name" value="paralog of FGE (formylglycine-generating enzyme)"/>
    <property type="match status" value="1"/>
</dbReference>
<feature type="compositionally biased region" description="Polar residues" evidence="1">
    <location>
        <begin position="79"/>
        <end position="88"/>
    </location>
</feature>
<feature type="region of interest" description="Disordered" evidence="1">
    <location>
        <begin position="1"/>
        <end position="20"/>
    </location>
</feature>
<dbReference type="EMBL" id="CP059572">
    <property type="protein sequence ID" value="QXJ22786.1"/>
    <property type="molecule type" value="Genomic_DNA"/>
</dbReference>
<dbReference type="Proteomes" id="UP001049518">
    <property type="component" value="Chromosome"/>
</dbReference>
<dbReference type="Gene3D" id="1.10.260.40">
    <property type="entry name" value="lambda repressor-like DNA-binding domains"/>
    <property type="match status" value="1"/>
</dbReference>
<dbReference type="SUPFAM" id="SSF47413">
    <property type="entry name" value="lambda repressor-like DNA-binding domains"/>
    <property type="match status" value="1"/>
</dbReference>
<dbReference type="SUPFAM" id="SSF56436">
    <property type="entry name" value="C-type lectin-like"/>
    <property type="match status" value="1"/>
</dbReference>
<sequence>MPPTVSRWTGKEARALRESKRVSQVEFAAELGVSERMIVRWEKGNVTPRPINQQGLDTVLAACSSDVQARFAEMISLTGRASSTQDPGVSSEQPASPEPEPDVPVGDEDQARHPIDGKLMTLVPAGVYFAGENSEPVYLPAFYIDVFPTTNADYARFVTATDHKPPQHWENGQIPEGLENHPVVFVTWHDAQAYAQWSAKTLPSAQQWEKAARGTRGEIYPWGNQRTPAKVNCREGGKRSTTPVDCYASGVRPYNVYDMCGNTWDWCSTESEPGRYELKGSAFTSPFLRCAPSTFNDASADMHDDDTGFRCVTPAETMRALLNVRGQPTPT</sequence>
<protein>
    <submittedName>
        <fullName evidence="3">SUMF1/EgtB/PvdO family nonheme iron enzyme</fullName>
    </submittedName>
</protein>
<dbReference type="InterPro" id="IPR051043">
    <property type="entry name" value="Sulfatase_Mod_Factor_Kinase"/>
</dbReference>
<dbReference type="InterPro" id="IPR010982">
    <property type="entry name" value="Lambda_DNA-bd_dom_sf"/>
</dbReference>
<name>A0ABX8QVL2_9ACTN</name>
<dbReference type="Pfam" id="PF03781">
    <property type="entry name" value="FGE-sulfatase"/>
    <property type="match status" value="1"/>
</dbReference>
<gene>
    <name evidence="3" type="ORF">AGRA3207_003846</name>
</gene>
<feature type="compositionally biased region" description="Basic and acidic residues" evidence="1">
    <location>
        <begin position="9"/>
        <end position="20"/>
    </location>
</feature>
<evidence type="ECO:0000256" key="1">
    <source>
        <dbReference type="SAM" id="MobiDB-lite"/>
    </source>
</evidence>
<organism evidence="3 4">
    <name type="scientific">Actinomadura graeca</name>
    <dbReference type="NCBI Taxonomy" id="2750812"/>
    <lineage>
        <taxon>Bacteria</taxon>
        <taxon>Bacillati</taxon>
        <taxon>Actinomycetota</taxon>
        <taxon>Actinomycetes</taxon>
        <taxon>Streptosporangiales</taxon>
        <taxon>Thermomonosporaceae</taxon>
        <taxon>Actinomadura</taxon>
    </lineage>
</organism>
<reference evidence="3" key="1">
    <citation type="submission" date="2020-07" db="EMBL/GenBank/DDBJ databases">
        <authorList>
            <person name="Tarantini F.S."/>
            <person name="Hong K.W."/>
            <person name="Chan K.G."/>
        </authorList>
    </citation>
    <scope>NUCLEOTIDE SEQUENCE</scope>
    <source>
        <strain evidence="3">32-07</strain>
    </source>
</reference>
<feature type="region of interest" description="Disordered" evidence="1">
    <location>
        <begin position="79"/>
        <end position="112"/>
    </location>
</feature>
<dbReference type="PROSITE" id="PS50943">
    <property type="entry name" value="HTH_CROC1"/>
    <property type="match status" value="1"/>
</dbReference>
<dbReference type="PANTHER" id="PTHR23150:SF19">
    <property type="entry name" value="FORMYLGLYCINE-GENERATING ENZYME"/>
    <property type="match status" value="1"/>
</dbReference>
<proteinExistence type="predicted"/>
<dbReference type="CDD" id="cd00093">
    <property type="entry name" value="HTH_XRE"/>
    <property type="match status" value="1"/>
</dbReference>
<dbReference type="InterPro" id="IPR005532">
    <property type="entry name" value="SUMF_dom"/>
</dbReference>
<dbReference type="InterPro" id="IPR042095">
    <property type="entry name" value="SUMF_sf"/>
</dbReference>
<dbReference type="InterPro" id="IPR001387">
    <property type="entry name" value="Cro/C1-type_HTH"/>
</dbReference>
<dbReference type="PANTHER" id="PTHR23150">
    <property type="entry name" value="SULFATASE MODIFYING FACTOR 1, 2"/>
    <property type="match status" value="1"/>
</dbReference>
<dbReference type="Pfam" id="PF01381">
    <property type="entry name" value="HTH_3"/>
    <property type="match status" value="1"/>
</dbReference>
<evidence type="ECO:0000313" key="3">
    <source>
        <dbReference type="EMBL" id="QXJ22786.1"/>
    </source>
</evidence>